<feature type="transmembrane region" description="Helical" evidence="7">
    <location>
        <begin position="485"/>
        <end position="503"/>
    </location>
</feature>
<feature type="transmembrane region" description="Helical" evidence="7">
    <location>
        <begin position="229"/>
        <end position="250"/>
    </location>
</feature>
<evidence type="ECO:0000256" key="4">
    <source>
        <dbReference type="ARBA" id="ARBA00022989"/>
    </source>
</evidence>
<feature type="transmembrane region" description="Helical" evidence="7">
    <location>
        <begin position="450"/>
        <end position="473"/>
    </location>
</feature>
<dbReference type="Pfam" id="PF00083">
    <property type="entry name" value="Sugar_tr"/>
    <property type="match status" value="1"/>
</dbReference>
<feature type="transmembrane region" description="Helical" evidence="7">
    <location>
        <begin position="382"/>
        <end position="402"/>
    </location>
</feature>
<evidence type="ECO:0000256" key="1">
    <source>
        <dbReference type="ARBA" id="ARBA00004141"/>
    </source>
</evidence>
<feature type="transmembrane region" description="Helical" evidence="7">
    <location>
        <begin position="197"/>
        <end position="217"/>
    </location>
</feature>
<evidence type="ECO:0000259" key="8">
    <source>
        <dbReference type="PROSITE" id="PS50850"/>
    </source>
</evidence>
<dbReference type="InterPro" id="IPR050360">
    <property type="entry name" value="MFS_Sugar_Transporters"/>
</dbReference>
<proteinExistence type="inferred from homology"/>
<evidence type="ECO:0000256" key="7">
    <source>
        <dbReference type="SAM" id="Phobius"/>
    </source>
</evidence>
<reference evidence="9 10" key="1">
    <citation type="submission" date="2024-01" db="EMBL/GenBank/DDBJ databases">
        <authorList>
            <person name="Allen C."/>
            <person name="Tagirdzhanova G."/>
        </authorList>
    </citation>
    <scope>NUCLEOTIDE SEQUENCE [LARGE SCALE GENOMIC DNA]</scope>
</reference>
<keyword evidence="6" id="KW-0175">Coiled coil</keyword>
<gene>
    <name evidence="9" type="ORF">SBRCBS47491_005353</name>
</gene>
<dbReference type="Proteomes" id="UP001642406">
    <property type="component" value="Unassembled WGS sequence"/>
</dbReference>
<accession>A0ABP0BWB0</accession>
<feature type="transmembrane region" description="Helical" evidence="7">
    <location>
        <begin position="139"/>
        <end position="157"/>
    </location>
</feature>
<comment type="subcellular location">
    <subcellularLocation>
        <location evidence="1">Membrane</location>
        <topology evidence="1">Multi-pass membrane protein</topology>
    </subcellularLocation>
</comment>
<organism evidence="9 10">
    <name type="scientific">Sporothrix bragantina</name>
    <dbReference type="NCBI Taxonomy" id="671064"/>
    <lineage>
        <taxon>Eukaryota</taxon>
        <taxon>Fungi</taxon>
        <taxon>Dikarya</taxon>
        <taxon>Ascomycota</taxon>
        <taxon>Pezizomycotina</taxon>
        <taxon>Sordariomycetes</taxon>
        <taxon>Sordariomycetidae</taxon>
        <taxon>Ophiostomatales</taxon>
        <taxon>Ophiostomataceae</taxon>
        <taxon>Sporothrix</taxon>
    </lineage>
</organism>
<evidence type="ECO:0000256" key="5">
    <source>
        <dbReference type="ARBA" id="ARBA00023136"/>
    </source>
</evidence>
<feature type="coiled-coil region" evidence="6">
    <location>
        <begin position="263"/>
        <end position="290"/>
    </location>
</feature>
<dbReference type="PANTHER" id="PTHR48022:SF53">
    <property type="entry name" value="ALPHA-GLUCOSIDE TRANSPORTER, PUTATIVE (AFU_ORTHOLOGUE AFUA_3G01700)-RELATED"/>
    <property type="match status" value="1"/>
</dbReference>
<evidence type="ECO:0000256" key="6">
    <source>
        <dbReference type="SAM" id="Coils"/>
    </source>
</evidence>
<dbReference type="PANTHER" id="PTHR48022">
    <property type="entry name" value="PLASTIDIC GLUCOSE TRANSPORTER 4"/>
    <property type="match status" value="1"/>
</dbReference>
<dbReference type="PROSITE" id="PS50850">
    <property type="entry name" value="MFS"/>
    <property type="match status" value="1"/>
</dbReference>
<name>A0ABP0BWB0_9PEZI</name>
<dbReference type="Gene3D" id="1.20.1250.20">
    <property type="entry name" value="MFS general substrate transporter like domains"/>
    <property type="match status" value="1"/>
</dbReference>
<evidence type="ECO:0000256" key="3">
    <source>
        <dbReference type="ARBA" id="ARBA00022692"/>
    </source>
</evidence>
<comment type="similarity">
    <text evidence="2">Belongs to the major facilitator superfamily. Sugar transporter (TC 2.A.1.1) family.</text>
</comment>
<evidence type="ECO:0000313" key="10">
    <source>
        <dbReference type="Proteomes" id="UP001642406"/>
    </source>
</evidence>
<dbReference type="InterPro" id="IPR020846">
    <property type="entry name" value="MFS_dom"/>
</dbReference>
<keyword evidence="10" id="KW-1185">Reference proteome</keyword>
<comment type="caution">
    <text evidence="9">The sequence shown here is derived from an EMBL/GenBank/DDBJ whole genome shotgun (WGS) entry which is preliminary data.</text>
</comment>
<keyword evidence="5 7" id="KW-0472">Membrane</keyword>
<dbReference type="SUPFAM" id="SSF103473">
    <property type="entry name" value="MFS general substrate transporter"/>
    <property type="match status" value="1"/>
</dbReference>
<evidence type="ECO:0000313" key="9">
    <source>
        <dbReference type="EMBL" id="CAK7223863.1"/>
    </source>
</evidence>
<keyword evidence="3 7" id="KW-0812">Transmembrane</keyword>
<dbReference type="PROSITE" id="PS00217">
    <property type="entry name" value="SUGAR_TRANSPORT_2"/>
    <property type="match status" value="1"/>
</dbReference>
<feature type="domain" description="Major facilitator superfamily (MFS) profile" evidence="8">
    <location>
        <begin position="64"/>
        <end position="507"/>
    </location>
</feature>
<dbReference type="InterPro" id="IPR005829">
    <property type="entry name" value="Sugar_transporter_CS"/>
</dbReference>
<feature type="transmembrane region" description="Helical" evidence="7">
    <location>
        <begin position="163"/>
        <end position="185"/>
    </location>
</feature>
<sequence>MSNLAADDHNTEMNKEIMAAVVHVDTGVAKAEMTLLERAQAANAADHDLTFWQAARKYKKAMFWACIFSFTLTMEATDLSTIPAYFGQDQFKKQFGSMVNGNLEIPAKWQTALQQSGSAGEIIGLAIVGLLADRIGWKLTLTSMMVFLTGFLFLFAFPKNLGMIVAGNIICGIPYGAFQTGCIAYGCEMVPTCLRGFVTAWVGICWGLGFFTGSWIVRVFLNLPGEWSWRIPFLIQFVWPVPLIICYLFAPESPYYCVRKGKLEEAKKVLRRIRNMKNTTEEEIEQEIALIDYTNKVEGALQKSGTYIECFTGKDRWRTEIVCMVAMCTNWGGNAINSQTVQFLEQAGLSEVGAFDLNLVLNAQYLTFGLLCIWLMTKFGRATIFITGMIITDVFLISIGTLGCVKQTTAVSNAIGALLVVGTVVYIFTVAPCSYTIIGEVPSSNLRAKTIVLSRIVFNASGIIINVLLPLMLTGGAWNLGAKTAFMFVASNTLLWIWCLFRLPETKDRTFYEIDWLFNESGLSARKWRKAKIDAFDNGHEDTVAQHEKIDAKHIE</sequence>
<keyword evidence="4 7" id="KW-1133">Transmembrane helix</keyword>
<protein>
    <recommendedName>
        <fullName evidence="8">Major facilitator superfamily (MFS) profile domain-containing protein</fullName>
    </recommendedName>
</protein>
<feature type="transmembrane region" description="Helical" evidence="7">
    <location>
        <begin position="414"/>
        <end position="438"/>
    </location>
</feature>
<dbReference type="InterPro" id="IPR036259">
    <property type="entry name" value="MFS_trans_sf"/>
</dbReference>
<evidence type="ECO:0000256" key="2">
    <source>
        <dbReference type="ARBA" id="ARBA00010992"/>
    </source>
</evidence>
<dbReference type="EMBL" id="CAWUHC010000046">
    <property type="protein sequence ID" value="CAK7223863.1"/>
    <property type="molecule type" value="Genomic_DNA"/>
</dbReference>
<dbReference type="InterPro" id="IPR005828">
    <property type="entry name" value="MFS_sugar_transport-like"/>
</dbReference>